<dbReference type="RefSeq" id="WP_183225401.1">
    <property type="nucleotide sequence ID" value="NZ_BMPW01000021.1"/>
</dbReference>
<evidence type="ECO:0000313" key="2">
    <source>
        <dbReference type="Proteomes" id="UP000590749"/>
    </source>
</evidence>
<dbReference type="EMBL" id="JACHXF010000018">
    <property type="protein sequence ID" value="MBB3099340.1"/>
    <property type="molecule type" value="Genomic_DNA"/>
</dbReference>
<sequence>MTIRETLLTRMTNTIADELSLNPTAEGVRSGLESALGQVARDILAVLAELPRHYHYSDSSRETCTVCAAARRLAVIFTDQDGAS</sequence>
<name>A0A7W5FID0_9ACTN</name>
<protein>
    <submittedName>
        <fullName evidence="1">Uncharacterized protein</fullName>
    </submittedName>
</protein>
<reference evidence="1 2" key="1">
    <citation type="submission" date="2020-08" db="EMBL/GenBank/DDBJ databases">
        <title>Genomic Encyclopedia of Type Strains, Phase III (KMG-III): the genomes of soil and plant-associated and newly described type strains.</title>
        <authorList>
            <person name="Whitman W."/>
        </authorList>
    </citation>
    <scope>NUCLEOTIDE SEQUENCE [LARGE SCALE GENOMIC DNA]</scope>
    <source>
        <strain evidence="1 2">CECT 3287</strain>
    </source>
</reference>
<dbReference type="Proteomes" id="UP000590749">
    <property type="component" value="Unassembled WGS sequence"/>
</dbReference>
<organism evidence="1 2">
    <name type="scientific">Actinoplanes campanulatus</name>
    <dbReference type="NCBI Taxonomy" id="113559"/>
    <lineage>
        <taxon>Bacteria</taxon>
        <taxon>Bacillati</taxon>
        <taxon>Actinomycetota</taxon>
        <taxon>Actinomycetes</taxon>
        <taxon>Micromonosporales</taxon>
        <taxon>Micromonosporaceae</taxon>
        <taxon>Actinoplanes</taxon>
    </lineage>
</organism>
<dbReference type="AlphaFoldDB" id="A0A7W5FID0"/>
<proteinExistence type="predicted"/>
<accession>A0A7W5FID0</accession>
<gene>
    <name evidence="1" type="ORF">FHR83_007046</name>
</gene>
<comment type="caution">
    <text evidence="1">The sequence shown here is derived from an EMBL/GenBank/DDBJ whole genome shotgun (WGS) entry which is preliminary data.</text>
</comment>
<evidence type="ECO:0000313" key="1">
    <source>
        <dbReference type="EMBL" id="MBB3099340.1"/>
    </source>
</evidence>
<keyword evidence="2" id="KW-1185">Reference proteome</keyword>